<evidence type="ECO:0000313" key="2">
    <source>
        <dbReference type="Proteomes" id="UP001499910"/>
    </source>
</evidence>
<dbReference type="Proteomes" id="UP001499910">
    <property type="component" value="Unassembled WGS sequence"/>
</dbReference>
<organism evidence="1 2">
    <name type="scientific">[Roseibacterium] beibuensis</name>
    <dbReference type="NCBI Taxonomy" id="1193142"/>
    <lineage>
        <taxon>Bacteria</taxon>
        <taxon>Pseudomonadati</taxon>
        <taxon>Pseudomonadota</taxon>
        <taxon>Alphaproteobacteria</taxon>
        <taxon>Rhodobacterales</taxon>
        <taxon>Roseobacteraceae</taxon>
        <taxon>Roseicyclus</taxon>
    </lineage>
</organism>
<dbReference type="EMBL" id="BAABHW010000001">
    <property type="protein sequence ID" value="GAA5069933.1"/>
    <property type="molecule type" value="Genomic_DNA"/>
</dbReference>
<keyword evidence="2" id="KW-1185">Reference proteome</keyword>
<gene>
    <name evidence="1" type="ORF">GCM10023209_12190</name>
</gene>
<evidence type="ECO:0000313" key="1">
    <source>
        <dbReference type="EMBL" id="GAA5069933.1"/>
    </source>
</evidence>
<comment type="caution">
    <text evidence="1">The sequence shown here is derived from an EMBL/GenBank/DDBJ whole genome shotgun (WGS) entry which is preliminary data.</text>
</comment>
<dbReference type="Gene3D" id="3.30.70.1520">
    <property type="entry name" value="Heterotetrameric sarcosine oxidase"/>
    <property type="match status" value="1"/>
</dbReference>
<dbReference type="Gene3D" id="3.30.1360.120">
    <property type="entry name" value="Probable tRNA modification gtpase trme, domain 1"/>
    <property type="match status" value="1"/>
</dbReference>
<reference evidence="2" key="1">
    <citation type="journal article" date="2019" name="Int. J. Syst. Evol. Microbiol.">
        <title>The Global Catalogue of Microorganisms (GCM) 10K type strain sequencing project: providing services to taxonomists for standard genome sequencing and annotation.</title>
        <authorList>
            <consortium name="The Broad Institute Genomics Platform"/>
            <consortium name="The Broad Institute Genome Sequencing Center for Infectious Disease"/>
            <person name="Wu L."/>
            <person name="Ma J."/>
        </authorList>
    </citation>
    <scope>NUCLEOTIDE SEQUENCE [LARGE SCALE GENOMIC DNA]</scope>
    <source>
        <strain evidence="2">JCM 18015</strain>
    </source>
</reference>
<dbReference type="Pfam" id="PF04268">
    <property type="entry name" value="SoxG"/>
    <property type="match status" value="1"/>
</dbReference>
<protein>
    <submittedName>
        <fullName evidence="1">Sarcosine oxidase subunit gamma family protein</fullName>
    </submittedName>
</protein>
<dbReference type="SUPFAM" id="SSF103025">
    <property type="entry name" value="Folate-binding domain"/>
    <property type="match status" value="1"/>
</dbReference>
<name>A0ABP9L2S4_9RHOB</name>
<dbReference type="InterPro" id="IPR027266">
    <property type="entry name" value="TrmE/GcvT-like"/>
</dbReference>
<dbReference type="InterPro" id="IPR007375">
    <property type="entry name" value="SoxG"/>
</dbReference>
<dbReference type="RefSeq" id="WP_259546103.1">
    <property type="nucleotide sequence ID" value="NZ_BAABHW010000001.1"/>
</dbReference>
<sequence length="188" mass="19645">MSDLASALPGAAAQGLVTVREAGLVGMVTFRGDLSAQDTAAAIKAATSCDLPGQRAVVTEGEVSVAWMSPDELLVICPHDAATGMAAQISAQMGTAHHLALNVSDARAVFEVAGAGWRDVLAKVSPADLSREVFGPGEMRRTRLAQVAGAFWMTGEDTVRVICFRSVARYVFDLLVLSARSDAAVGYH</sequence>
<accession>A0ABP9L2S4</accession>
<proteinExistence type="predicted"/>